<dbReference type="Gene3D" id="3.90.1720.10">
    <property type="entry name" value="endopeptidase domain like (from Nostoc punctiforme)"/>
    <property type="match status" value="1"/>
</dbReference>
<dbReference type="EMBL" id="BK032759">
    <property type="protein sequence ID" value="DAF58829.1"/>
    <property type="molecule type" value="Genomic_DNA"/>
</dbReference>
<sequence>MSQVGIKMVSGASSQWKSDIWEEKGTIDTLPRDKVCCLYRASANANPMQHTGVYLGDGYEIDARGTKSGVVYGKISAYPWTHWAIPKGLYQNQGSEDIKQVLF</sequence>
<organism evidence="1">
    <name type="scientific">Siphoviridae sp. ctxMM9</name>
    <dbReference type="NCBI Taxonomy" id="2827973"/>
    <lineage>
        <taxon>Viruses</taxon>
        <taxon>Duplodnaviria</taxon>
        <taxon>Heunggongvirae</taxon>
        <taxon>Uroviricota</taxon>
        <taxon>Caudoviricetes</taxon>
    </lineage>
</organism>
<evidence type="ECO:0000313" key="1">
    <source>
        <dbReference type="EMBL" id="DAF58829.1"/>
    </source>
</evidence>
<dbReference type="GO" id="GO:0016787">
    <property type="term" value="F:hydrolase activity"/>
    <property type="evidence" value="ECO:0007669"/>
    <property type="project" value="UniProtKB-KW"/>
</dbReference>
<keyword evidence="1" id="KW-0378">Hydrolase</keyword>
<proteinExistence type="predicted"/>
<reference evidence="1" key="1">
    <citation type="journal article" date="2021" name="Proc. Natl. Acad. Sci. U.S.A.">
        <title>A Catalog of Tens of Thousands of Viruses from Human Metagenomes Reveals Hidden Associations with Chronic Diseases.</title>
        <authorList>
            <person name="Tisza M.J."/>
            <person name="Buck C.B."/>
        </authorList>
    </citation>
    <scope>NUCLEOTIDE SEQUENCE</scope>
    <source>
        <strain evidence="1">CtxMM9</strain>
    </source>
</reference>
<accession>A0A8S5T658</accession>
<protein>
    <submittedName>
        <fullName evidence="1">Extracellular protein hydrolase</fullName>
    </submittedName>
</protein>
<name>A0A8S5T658_9CAUD</name>